<evidence type="ECO:0000259" key="2">
    <source>
        <dbReference type="Pfam" id="PF14420"/>
    </source>
</evidence>
<keyword evidence="4" id="KW-1185">Reference proteome</keyword>
<feature type="region of interest" description="Disordered" evidence="1">
    <location>
        <begin position="125"/>
        <end position="176"/>
    </location>
</feature>
<evidence type="ECO:0000313" key="4">
    <source>
        <dbReference type="Proteomes" id="UP001583177"/>
    </source>
</evidence>
<dbReference type="PANTHER" id="PTHR38788">
    <property type="entry name" value="CLR5 DOMAIN-CONTAINING PROTEIN"/>
    <property type="match status" value="1"/>
</dbReference>
<dbReference type="PANTHER" id="PTHR38788:SF3">
    <property type="entry name" value="CLR5 DOMAIN-CONTAINING PROTEIN"/>
    <property type="match status" value="1"/>
</dbReference>
<feature type="region of interest" description="Disordered" evidence="1">
    <location>
        <begin position="389"/>
        <end position="408"/>
    </location>
</feature>
<sequence>MTSTTTSSPSEEPSANAQSPSRKETYYKPTPEEWEAVRLIIRELYIDQNKTLSEVSDTLDTVYGFHASPKQYKNRFKQWGLWKNLSTRDAARLIQMKASRDSIGKTSTFVRSGQKLDLDRVQKTIRRGKNRVPKSAAEEKPPKLGRAEPAAPPACNQPSRVECRTPSPEPTATKDDLDMLDSLDSDALIINGTALDSTFSNFGSEPFHSQVCDSFMPFTPSDAGQYEPFDSCHYEDPQSEAIWECYARAHHKLALRSGCLQANTQSDPVLRRFRFKNTILAVLEPILAKCGQHIIRELFLANFVATFLHRSEFAQFAQSVDHTLRQAFPDIETSSPHAGAVESALRDLEIQSYTRRFIELNEDKHVTECPSSSDSSDDTFLVLKTESADGLSPDVDLPSPGTEMPPTPLSCKEYDDGPHADELEAAAFAYHLGEMATAEIRLRPLTCFEGAASTNGRVLMRLAWYCLSCVQRESGRAQEAERSLMQATQGSMFFPATDGTEWDEVNYLFL</sequence>
<name>A0ABR3XT81_9PEZI</name>
<dbReference type="InterPro" id="IPR025676">
    <property type="entry name" value="Clr5_dom"/>
</dbReference>
<feature type="compositionally biased region" description="Basic and acidic residues" evidence="1">
    <location>
        <begin position="136"/>
        <end position="146"/>
    </location>
</feature>
<reference evidence="3 4" key="1">
    <citation type="journal article" date="2024" name="IMA Fungus">
        <title>IMA Genome - F19 : A genome assembly and annotation guide to empower mycologists, including annotated draft genome sequences of Ceratocystis pirilliformis, Diaporthe australafricana, Fusarium ophioides, Paecilomyces lecythidis, and Sporothrix stenoceras.</title>
        <authorList>
            <person name="Aylward J."/>
            <person name="Wilson A.M."/>
            <person name="Visagie C.M."/>
            <person name="Spraker J."/>
            <person name="Barnes I."/>
            <person name="Buitendag C."/>
            <person name="Ceriani C."/>
            <person name="Del Mar Angel L."/>
            <person name="du Plessis D."/>
            <person name="Fuchs T."/>
            <person name="Gasser K."/>
            <person name="Kramer D."/>
            <person name="Li W."/>
            <person name="Munsamy K."/>
            <person name="Piso A."/>
            <person name="Price J.L."/>
            <person name="Sonnekus B."/>
            <person name="Thomas C."/>
            <person name="van der Nest A."/>
            <person name="van Dijk A."/>
            <person name="van Heerden A."/>
            <person name="van Vuuren N."/>
            <person name="Yilmaz N."/>
            <person name="Duong T.A."/>
            <person name="van der Merwe N.A."/>
            <person name="Wingfield M.J."/>
            <person name="Wingfield B.D."/>
        </authorList>
    </citation>
    <scope>NUCLEOTIDE SEQUENCE [LARGE SCALE GENOMIC DNA]</scope>
    <source>
        <strain evidence="3 4">CMW 18300</strain>
    </source>
</reference>
<gene>
    <name evidence="3" type="ORF">Daus18300_001784</name>
</gene>
<feature type="domain" description="Clr5" evidence="2">
    <location>
        <begin position="31"/>
        <end position="81"/>
    </location>
</feature>
<protein>
    <recommendedName>
        <fullName evidence="2">Clr5 domain-containing protein</fullName>
    </recommendedName>
</protein>
<dbReference type="Pfam" id="PF14420">
    <property type="entry name" value="Clr5"/>
    <property type="match status" value="1"/>
</dbReference>
<dbReference type="EMBL" id="JAWRVE010000010">
    <property type="protein sequence ID" value="KAL1879205.1"/>
    <property type="molecule type" value="Genomic_DNA"/>
</dbReference>
<evidence type="ECO:0000256" key="1">
    <source>
        <dbReference type="SAM" id="MobiDB-lite"/>
    </source>
</evidence>
<dbReference type="Proteomes" id="UP001583177">
    <property type="component" value="Unassembled WGS sequence"/>
</dbReference>
<organism evidence="3 4">
    <name type="scientific">Diaporthe australafricana</name>
    <dbReference type="NCBI Taxonomy" id="127596"/>
    <lineage>
        <taxon>Eukaryota</taxon>
        <taxon>Fungi</taxon>
        <taxon>Dikarya</taxon>
        <taxon>Ascomycota</taxon>
        <taxon>Pezizomycotina</taxon>
        <taxon>Sordariomycetes</taxon>
        <taxon>Sordariomycetidae</taxon>
        <taxon>Diaporthales</taxon>
        <taxon>Diaporthaceae</taxon>
        <taxon>Diaporthe</taxon>
    </lineage>
</organism>
<evidence type="ECO:0000313" key="3">
    <source>
        <dbReference type="EMBL" id="KAL1879205.1"/>
    </source>
</evidence>
<accession>A0ABR3XT81</accession>
<comment type="caution">
    <text evidence="3">The sequence shown here is derived from an EMBL/GenBank/DDBJ whole genome shotgun (WGS) entry which is preliminary data.</text>
</comment>
<proteinExistence type="predicted"/>
<feature type="region of interest" description="Disordered" evidence="1">
    <location>
        <begin position="1"/>
        <end position="28"/>
    </location>
</feature>
<feature type="compositionally biased region" description="Low complexity" evidence="1">
    <location>
        <begin position="1"/>
        <end position="14"/>
    </location>
</feature>